<keyword evidence="3" id="KW-1185">Reference proteome</keyword>
<dbReference type="GO" id="GO:0007131">
    <property type="term" value="P:reciprocal meiotic recombination"/>
    <property type="evidence" value="ECO:0007669"/>
    <property type="project" value="InterPro"/>
</dbReference>
<feature type="compositionally biased region" description="Low complexity" evidence="1">
    <location>
        <begin position="176"/>
        <end position="188"/>
    </location>
</feature>
<reference evidence="2 3" key="1">
    <citation type="journal article" date="2010" name="Nat. Biotechnol.">
        <title>Genome sequence of the model mushroom Schizophyllum commune.</title>
        <authorList>
            <person name="Ohm R.A."/>
            <person name="de Jong J.F."/>
            <person name="Lugones L.G."/>
            <person name="Aerts A."/>
            <person name="Kothe E."/>
            <person name="Stajich J.E."/>
            <person name="de Vries R.P."/>
            <person name="Record E."/>
            <person name="Levasseur A."/>
            <person name="Baker S.E."/>
            <person name="Bartholomew K.A."/>
            <person name="Coutinho P.M."/>
            <person name="Erdmann S."/>
            <person name="Fowler T.J."/>
            <person name="Gathman A.C."/>
            <person name="Lombard V."/>
            <person name="Henrissat B."/>
            <person name="Knabe N."/>
            <person name="Kuees U."/>
            <person name="Lilly W.W."/>
            <person name="Lindquist E."/>
            <person name="Lucas S."/>
            <person name="Magnuson J.K."/>
            <person name="Piumi F."/>
            <person name="Raudaskoski M."/>
            <person name="Salamov A."/>
            <person name="Schmutz J."/>
            <person name="Schwarze F.W.M.R."/>
            <person name="vanKuyk P.A."/>
            <person name="Horton J.S."/>
            <person name="Grigoriev I.V."/>
            <person name="Woesten H.A.B."/>
        </authorList>
    </citation>
    <scope>NUCLEOTIDE SEQUENCE [LARGE SCALE GENOMIC DNA]</scope>
    <source>
        <strain evidence="3">H4-8 / FGSC 9210</strain>
    </source>
</reference>
<dbReference type="OMA" id="HFTNPTI"/>
<dbReference type="HOGENOM" id="CLU_042827_0_0_1"/>
<evidence type="ECO:0000256" key="1">
    <source>
        <dbReference type="SAM" id="MobiDB-lite"/>
    </source>
</evidence>
<dbReference type="GeneID" id="9588055"/>
<feature type="compositionally biased region" description="Low complexity" evidence="1">
    <location>
        <begin position="294"/>
        <end position="312"/>
    </location>
</feature>
<proteinExistence type="predicted"/>
<dbReference type="InParanoid" id="D8Q940"/>
<dbReference type="eggNOG" id="ENOG502SFUG">
    <property type="taxonomic scope" value="Eukaryota"/>
</dbReference>
<protein>
    <submittedName>
        <fullName evidence="2">Uncharacterized protein</fullName>
    </submittedName>
</protein>
<dbReference type="AlphaFoldDB" id="D8Q940"/>
<sequence length="390" mass="42003">MSFSSTTTSSAYVLCKYSKSYPTSAESSAEWQHFVNPVIRLVLDVRKRSDGGELESVRLRILWSMNSDDATGANDVVFEDLELLSFASFLARPSQRSNLSQGLPLKAVYRDNVVGIRYLYQRDNDPTSKFRRFQVTFSSTPAAMQFIDSISSVCPCKANPPPVGQSLTRQATIMSTPARPSPYSRSASVTPTRVPHGNRSIHSVDKSTLQTAPSFAIETESYTSPSFVVPTPPSGLKTLPETGSALGPPPSSLPPSSPYGNAAYLSNLSSRATSQPPSAQDDTLPSHSGYGSRTLPTPSQSSAPSSTPVSTSDCEMMPPPPPLAAPSSDSASQNQDRRDQPAPLLAAVREASGLYDMPKEELENMLANIIREEQFLSLVRCLVMAGGDDI</sequence>
<dbReference type="RefSeq" id="XP_003030073.1">
    <property type="nucleotide sequence ID" value="XM_003030027.1"/>
</dbReference>
<dbReference type="EMBL" id="GL377308">
    <property type="protein sequence ID" value="EFI95170.1"/>
    <property type="molecule type" value="Genomic_DNA"/>
</dbReference>
<dbReference type="Pfam" id="PF03525">
    <property type="entry name" value="Meiotic_rec114"/>
    <property type="match status" value="1"/>
</dbReference>
<feature type="compositionally biased region" description="Polar residues" evidence="1">
    <location>
        <begin position="264"/>
        <end position="291"/>
    </location>
</feature>
<dbReference type="KEGG" id="scm:SCHCO_02690501"/>
<evidence type="ECO:0000313" key="2">
    <source>
        <dbReference type="EMBL" id="EFI95170.1"/>
    </source>
</evidence>
<feature type="compositionally biased region" description="Pro residues" evidence="1">
    <location>
        <begin position="247"/>
        <end position="257"/>
    </location>
</feature>
<feature type="non-terminal residue" evidence="2">
    <location>
        <position position="390"/>
    </location>
</feature>
<feature type="region of interest" description="Disordered" evidence="1">
    <location>
        <begin position="221"/>
        <end position="343"/>
    </location>
</feature>
<feature type="region of interest" description="Disordered" evidence="1">
    <location>
        <begin position="176"/>
        <end position="207"/>
    </location>
</feature>
<organism evidence="3">
    <name type="scientific">Schizophyllum commune (strain H4-8 / FGSC 9210)</name>
    <name type="common">Split gill fungus</name>
    <dbReference type="NCBI Taxonomy" id="578458"/>
    <lineage>
        <taxon>Eukaryota</taxon>
        <taxon>Fungi</taxon>
        <taxon>Dikarya</taxon>
        <taxon>Basidiomycota</taxon>
        <taxon>Agaricomycotina</taxon>
        <taxon>Agaricomycetes</taxon>
        <taxon>Agaricomycetidae</taxon>
        <taxon>Agaricales</taxon>
        <taxon>Schizophyllaceae</taxon>
        <taxon>Schizophyllum</taxon>
    </lineage>
</organism>
<gene>
    <name evidence="2" type="ORF">SCHCODRAFT_110463</name>
</gene>
<dbReference type="OrthoDB" id="3364736at2759"/>
<evidence type="ECO:0000313" key="3">
    <source>
        <dbReference type="Proteomes" id="UP000007431"/>
    </source>
</evidence>
<dbReference type="InterPro" id="IPR004354">
    <property type="entry name" value="Meiotic_Rec114"/>
</dbReference>
<dbReference type="Proteomes" id="UP000007431">
    <property type="component" value="Unassembled WGS sequence"/>
</dbReference>
<accession>D8Q940</accession>
<name>D8Q940_SCHCM</name>
<dbReference type="VEuPathDB" id="FungiDB:SCHCODRAFT_02690501"/>